<dbReference type="PANTHER" id="PTHR13887:SF56">
    <property type="entry name" value="THIOREDOXIN-LIKE REDUCTASE RV2466C"/>
    <property type="match status" value="1"/>
</dbReference>
<keyword evidence="6" id="KW-1185">Reference proteome</keyword>
<comment type="similarity">
    <text evidence="2">Belongs to the thioredoxin family. DsbA subfamily.</text>
</comment>
<dbReference type="Gene3D" id="1.10.40.80">
    <property type="match status" value="1"/>
</dbReference>
<dbReference type="Proteomes" id="UP000237682">
    <property type="component" value="Unassembled WGS sequence"/>
</dbReference>
<feature type="domain" description="Thioredoxin" evidence="4">
    <location>
        <begin position="11"/>
        <end position="219"/>
    </location>
</feature>
<dbReference type="PROSITE" id="PS51318">
    <property type="entry name" value="TAT"/>
    <property type="match status" value="1"/>
</dbReference>
<comment type="caution">
    <text evidence="5">The sequence shown here is derived from an EMBL/GenBank/DDBJ whole genome shotgun (WGS) entry which is preliminary data.</text>
</comment>
<organism evidence="5 6">
    <name type="scientific">Labrys okinawensis</name>
    <dbReference type="NCBI Taxonomy" id="346911"/>
    <lineage>
        <taxon>Bacteria</taxon>
        <taxon>Pseudomonadati</taxon>
        <taxon>Pseudomonadota</taxon>
        <taxon>Alphaproteobacteria</taxon>
        <taxon>Hyphomicrobiales</taxon>
        <taxon>Xanthobacteraceae</taxon>
        <taxon>Labrys</taxon>
    </lineage>
</organism>
<evidence type="ECO:0000259" key="4">
    <source>
        <dbReference type="PROSITE" id="PS51352"/>
    </source>
</evidence>
<keyword evidence="3" id="KW-0732">Signal</keyword>
<evidence type="ECO:0000256" key="1">
    <source>
        <dbReference type="ARBA" id="ARBA00003565"/>
    </source>
</evidence>
<dbReference type="PANTHER" id="PTHR13887">
    <property type="entry name" value="GLUTATHIONE S-TRANSFERASE KAPPA"/>
    <property type="match status" value="1"/>
</dbReference>
<dbReference type="EMBL" id="PUEJ01000004">
    <property type="protein sequence ID" value="PRH87441.1"/>
    <property type="molecule type" value="Genomic_DNA"/>
</dbReference>
<dbReference type="OrthoDB" id="8478320at2"/>
<dbReference type="AlphaFoldDB" id="A0A2S9QDM9"/>
<reference evidence="5 6" key="1">
    <citation type="submission" date="2018-02" db="EMBL/GenBank/DDBJ databases">
        <title>Whole genome sequencing of endophytic bacterium.</title>
        <authorList>
            <person name="Eedara R."/>
            <person name="Podile A.R."/>
        </authorList>
    </citation>
    <scope>NUCLEOTIDE SEQUENCE [LARGE SCALE GENOMIC DNA]</scope>
    <source>
        <strain evidence="5 6">RP1T</strain>
    </source>
</reference>
<dbReference type="Gene3D" id="3.40.30.10">
    <property type="entry name" value="Glutaredoxin"/>
    <property type="match status" value="1"/>
</dbReference>
<proteinExistence type="inferred from homology"/>
<accession>A0A2S9QDM9</accession>
<evidence type="ECO:0000256" key="2">
    <source>
        <dbReference type="ARBA" id="ARBA00005791"/>
    </source>
</evidence>
<evidence type="ECO:0000256" key="3">
    <source>
        <dbReference type="SAM" id="SignalP"/>
    </source>
</evidence>
<dbReference type="SUPFAM" id="SSF52833">
    <property type="entry name" value="Thioredoxin-like"/>
    <property type="match status" value="1"/>
</dbReference>
<evidence type="ECO:0000313" key="6">
    <source>
        <dbReference type="Proteomes" id="UP000237682"/>
    </source>
</evidence>
<dbReference type="PROSITE" id="PS51352">
    <property type="entry name" value="THIOREDOXIN_2"/>
    <property type="match status" value="1"/>
</dbReference>
<dbReference type="Pfam" id="PF13462">
    <property type="entry name" value="Thioredoxin_4"/>
    <property type="match status" value="1"/>
</dbReference>
<feature type="chain" id="PRO_5015597851" evidence="3">
    <location>
        <begin position="28"/>
        <end position="220"/>
    </location>
</feature>
<sequence>MSPMLSRRTLIAALAASPALAALPALAADDKVSLLELAVPGPIPDIALGKPDAPVKVYEYASMTCPHCARFAKDVFPAIKEKYIDTGKVLWTMREFPLDPRATAAFMLARCIAKDAPPEKYYTMLDVLFSQQESWAFVSDAKQVLPALFGIAKQSGFTQEQFQACLKDQTLYAGVNAVKERGSSAFGIDGTPTFFINGIRKGGEITIDEFSKTVDPFLKS</sequence>
<dbReference type="InterPro" id="IPR006311">
    <property type="entry name" value="TAT_signal"/>
</dbReference>
<dbReference type="InterPro" id="IPR036249">
    <property type="entry name" value="Thioredoxin-like_sf"/>
</dbReference>
<dbReference type="InterPro" id="IPR013766">
    <property type="entry name" value="Thioredoxin_domain"/>
</dbReference>
<dbReference type="RefSeq" id="WP_105862374.1">
    <property type="nucleotide sequence ID" value="NZ_PUEJ01000004.1"/>
</dbReference>
<feature type="signal peptide" evidence="3">
    <location>
        <begin position="1"/>
        <end position="27"/>
    </location>
</feature>
<comment type="function">
    <text evidence="1">May be required for disulfide bond formation in some proteins.</text>
</comment>
<name>A0A2S9QDM9_9HYPH</name>
<gene>
    <name evidence="5" type="ORF">C5L14_12565</name>
</gene>
<dbReference type="InterPro" id="IPR012336">
    <property type="entry name" value="Thioredoxin-like_fold"/>
</dbReference>
<evidence type="ECO:0000313" key="5">
    <source>
        <dbReference type="EMBL" id="PRH87441.1"/>
    </source>
</evidence>
<protein>
    <submittedName>
        <fullName evidence="5">Disulfide bond formation protein DsbA</fullName>
    </submittedName>
</protein>